<keyword evidence="1" id="KW-0067">ATP-binding</keyword>
<protein>
    <recommendedName>
        <fullName evidence="1">ATP-dependent DNA helicase</fullName>
        <ecNumber evidence="1">5.6.2.3</ecNumber>
    </recommendedName>
</protein>
<dbReference type="EC" id="5.6.2.3" evidence="1"/>
<keyword evidence="1" id="KW-0234">DNA repair</keyword>
<gene>
    <name evidence="4" type="ORF">RND81_12G020200</name>
</gene>
<dbReference type="GO" id="GO:0000723">
    <property type="term" value="P:telomere maintenance"/>
    <property type="evidence" value="ECO:0007669"/>
    <property type="project" value="InterPro"/>
</dbReference>
<keyword evidence="1" id="KW-0233">DNA recombination</keyword>
<dbReference type="GO" id="GO:0006281">
    <property type="term" value="P:DNA repair"/>
    <property type="evidence" value="ECO:0007669"/>
    <property type="project" value="UniProtKB-KW"/>
</dbReference>
<sequence length="1151" mass="130976">MFCSKCGAKKFEYEVKGLCCCDGEVRLASSEFSEELIRLFTARDEESIHFQTYSRLYNNLFAFTSLGGTFDAKNEKGIYVFKAHGHVYHNLPNLIPMDSIPQYLQQYFYDAQHEKNNRLRLFPNLKEEIITLLMGLMNDNPYEITKDTRILLSSDPGHDQRVYNAPTSDEVAAVWLENTAHQGNEGPHIYPLLLPKGDNGWHQGLKKVSSPTLEAATSSSFPLTSTSNGEPETLIEAEINNAARRYTRADKQISCREYYVYKLQIRPGNILLRGGRLFQQYIIDMYVKIENTRLDFLRLNQDTIRADLYQGILDTIELGEKSVFNVGRRVVLSPSFLGGPRDKRRRYLNAMALVQKYGKPDLFLTITCNPNWIKIKSELCPGEQAQNRPDLVARIFNAKLTALRKEIMAKKIFGEVAAMINVVEFQKRGLPHAHFLIILKPNYKIISLESFDKYVCAELPSEENPHLRAAVIRHMMHGPCGRAFPNCPCMRIKDRQRICKSGYPKKNNEFTTNGSDCYPLYRRRATKETVVVRKVKMDNRSAIPYNPYLLAVFDSHMNVEVCSTIKAVKYLYKYVYKGHDRILFNVANGSVTPFLDEIDAYQSGRWVSPPEVAWRIFGFNLFDIYPPVQALSVHTPNSQVVRFASHETLARIAADEHRSRTMLTEFFRDNSQPIASPRYLYSEFPEHFVWNEKRKFWKPRKRGIVIGRVAHAAPGEGERHTSFEDLLTVDDVRCTSFQEAALRRGILEADNAADHCMDEAVCPNNPSDFWDKYYLALSEDFRRQFPHDEQKILQLTSAQDSTIRSTRDITDALSTLAIMHHVKTGKPGAFFIYGPGGTGKTFLYGALYAKVRSMGKICLPTATSGIAASNLPTGRTAHSRFKIPLNSDESLTCNVPKQGGLPCLLREASLIIWDEASMAKKENIDAVDLLFQDIVVFGGDFRQVLPVLPRKTQQEAVDASIFSLTENHGLVKLPEQVILHYNVNQQLLQLLIDAVYPEVRHVTFTPDIFTERAILTPRNNDVDAINRLLIDKFPGESYSYKSFDSVIDDNSNVYPAENLDPAAGLCNGTRLICKHFSPNMIECEISTGYYTGERVFLPRITLKQAHNSKFPINFQRKQFPIKLSFVMTINKAQGQTLQKAGVYLHKPCFSG</sequence>
<keyword evidence="5" id="KW-1185">Reference proteome</keyword>
<dbReference type="InterPro" id="IPR027417">
    <property type="entry name" value="P-loop_NTPase"/>
</dbReference>
<dbReference type="GO" id="GO:0043139">
    <property type="term" value="F:5'-3' DNA helicase activity"/>
    <property type="evidence" value="ECO:0007669"/>
    <property type="project" value="UniProtKB-EC"/>
</dbReference>
<evidence type="ECO:0000256" key="1">
    <source>
        <dbReference type="RuleBase" id="RU363044"/>
    </source>
</evidence>
<keyword evidence="1" id="KW-0227">DNA damage</keyword>
<reference evidence="4" key="1">
    <citation type="submission" date="2024-03" db="EMBL/GenBank/DDBJ databases">
        <title>WGS assembly of Saponaria officinalis var. Norfolk2.</title>
        <authorList>
            <person name="Jenkins J."/>
            <person name="Shu S."/>
            <person name="Grimwood J."/>
            <person name="Barry K."/>
            <person name="Goodstein D."/>
            <person name="Schmutz J."/>
            <person name="Leebens-Mack J."/>
            <person name="Osbourn A."/>
        </authorList>
    </citation>
    <scope>NUCLEOTIDE SEQUENCE [LARGE SCALE GENOMIC DNA]</scope>
    <source>
        <strain evidence="4">JIC</strain>
    </source>
</reference>
<keyword evidence="1" id="KW-0547">Nucleotide-binding</keyword>
<keyword evidence="1" id="KW-0378">Hydrolase</keyword>
<comment type="caution">
    <text evidence="4">The sequence shown here is derived from an EMBL/GenBank/DDBJ whole genome shotgun (WGS) entry which is preliminary data.</text>
</comment>
<evidence type="ECO:0000259" key="3">
    <source>
        <dbReference type="Pfam" id="PF14214"/>
    </source>
</evidence>
<evidence type="ECO:0000313" key="4">
    <source>
        <dbReference type="EMBL" id="KAK9671299.1"/>
    </source>
</evidence>
<comment type="catalytic activity">
    <reaction evidence="1">
        <text>ATP + H2O = ADP + phosphate + H(+)</text>
        <dbReference type="Rhea" id="RHEA:13065"/>
        <dbReference type="ChEBI" id="CHEBI:15377"/>
        <dbReference type="ChEBI" id="CHEBI:15378"/>
        <dbReference type="ChEBI" id="CHEBI:30616"/>
        <dbReference type="ChEBI" id="CHEBI:43474"/>
        <dbReference type="ChEBI" id="CHEBI:456216"/>
        <dbReference type="EC" id="5.6.2.3"/>
    </reaction>
</comment>
<organism evidence="4 5">
    <name type="scientific">Saponaria officinalis</name>
    <name type="common">Common soapwort</name>
    <name type="synonym">Lychnis saponaria</name>
    <dbReference type="NCBI Taxonomy" id="3572"/>
    <lineage>
        <taxon>Eukaryota</taxon>
        <taxon>Viridiplantae</taxon>
        <taxon>Streptophyta</taxon>
        <taxon>Embryophyta</taxon>
        <taxon>Tracheophyta</taxon>
        <taxon>Spermatophyta</taxon>
        <taxon>Magnoliopsida</taxon>
        <taxon>eudicotyledons</taxon>
        <taxon>Gunneridae</taxon>
        <taxon>Pentapetalae</taxon>
        <taxon>Caryophyllales</taxon>
        <taxon>Caryophyllaceae</taxon>
        <taxon>Caryophylleae</taxon>
        <taxon>Saponaria</taxon>
    </lineage>
</organism>
<comment type="similarity">
    <text evidence="1">Belongs to the helicase family.</text>
</comment>
<dbReference type="AlphaFoldDB" id="A0AAW1H279"/>
<dbReference type="Gene3D" id="3.40.50.300">
    <property type="entry name" value="P-loop containing nucleotide triphosphate hydrolases"/>
    <property type="match status" value="1"/>
</dbReference>
<dbReference type="Pfam" id="PF14214">
    <property type="entry name" value="Helitron_like_N"/>
    <property type="match status" value="1"/>
</dbReference>
<feature type="domain" description="Helitron helicase-like" evidence="3">
    <location>
        <begin position="258"/>
        <end position="437"/>
    </location>
</feature>
<name>A0AAW1H279_SAPOF</name>
<evidence type="ECO:0000313" key="5">
    <source>
        <dbReference type="Proteomes" id="UP001443914"/>
    </source>
</evidence>
<dbReference type="PANTHER" id="PTHR10492">
    <property type="match status" value="1"/>
</dbReference>
<evidence type="ECO:0000259" key="2">
    <source>
        <dbReference type="Pfam" id="PF05970"/>
    </source>
</evidence>
<dbReference type="GO" id="GO:0016787">
    <property type="term" value="F:hydrolase activity"/>
    <property type="evidence" value="ECO:0007669"/>
    <property type="project" value="UniProtKB-KW"/>
</dbReference>
<dbReference type="PANTHER" id="PTHR10492:SF94">
    <property type="entry name" value="ATP-DEPENDENT DNA HELICASE"/>
    <property type="match status" value="1"/>
</dbReference>
<dbReference type="GO" id="GO:0005524">
    <property type="term" value="F:ATP binding"/>
    <property type="evidence" value="ECO:0007669"/>
    <property type="project" value="UniProtKB-KW"/>
</dbReference>
<keyword evidence="1" id="KW-0347">Helicase</keyword>
<dbReference type="InterPro" id="IPR010285">
    <property type="entry name" value="DNA_helicase_pif1-like_DEAD"/>
</dbReference>
<dbReference type="Pfam" id="PF05970">
    <property type="entry name" value="PIF1"/>
    <property type="match status" value="1"/>
</dbReference>
<accession>A0AAW1H279</accession>
<dbReference type="GO" id="GO:0006310">
    <property type="term" value="P:DNA recombination"/>
    <property type="evidence" value="ECO:0007669"/>
    <property type="project" value="UniProtKB-KW"/>
</dbReference>
<dbReference type="Proteomes" id="UP001443914">
    <property type="component" value="Unassembled WGS sequence"/>
</dbReference>
<feature type="domain" description="DNA helicase Pif1-like DEAD-box helicase" evidence="2">
    <location>
        <begin position="817"/>
        <end position="962"/>
    </location>
</feature>
<comment type="cofactor">
    <cofactor evidence="1">
        <name>Mg(2+)</name>
        <dbReference type="ChEBI" id="CHEBI:18420"/>
    </cofactor>
</comment>
<dbReference type="InterPro" id="IPR025476">
    <property type="entry name" value="Helitron_helicase-like"/>
</dbReference>
<dbReference type="EMBL" id="JBDFQZ010000012">
    <property type="protein sequence ID" value="KAK9671299.1"/>
    <property type="molecule type" value="Genomic_DNA"/>
</dbReference>
<proteinExistence type="inferred from homology"/>
<dbReference type="SUPFAM" id="SSF52540">
    <property type="entry name" value="P-loop containing nucleoside triphosphate hydrolases"/>
    <property type="match status" value="2"/>
</dbReference>